<dbReference type="Proteomes" id="UP001153712">
    <property type="component" value="Chromosome 3"/>
</dbReference>
<organism evidence="2 3">
    <name type="scientific">Phyllotreta striolata</name>
    <name type="common">Striped flea beetle</name>
    <name type="synonym">Crioceris striolata</name>
    <dbReference type="NCBI Taxonomy" id="444603"/>
    <lineage>
        <taxon>Eukaryota</taxon>
        <taxon>Metazoa</taxon>
        <taxon>Ecdysozoa</taxon>
        <taxon>Arthropoda</taxon>
        <taxon>Hexapoda</taxon>
        <taxon>Insecta</taxon>
        <taxon>Pterygota</taxon>
        <taxon>Neoptera</taxon>
        <taxon>Endopterygota</taxon>
        <taxon>Coleoptera</taxon>
        <taxon>Polyphaga</taxon>
        <taxon>Cucujiformia</taxon>
        <taxon>Chrysomeloidea</taxon>
        <taxon>Chrysomelidae</taxon>
        <taxon>Galerucinae</taxon>
        <taxon>Alticini</taxon>
        <taxon>Phyllotreta</taxon>
    </lineage>
</organism>
<name>A0A9P0DXR3_PHYSR</name>
<dbReference type="EMBL" id="OU900096">
    <property type="protein sequence ID" value="CAH1180778.1"/>
    <property type="molecule type" value="Genomic_DNA"/>
</dbReference>
<evidence type="ECO:0000313" key="2">
    <source>
        <dbReference type="EMBL" id="CAH1180778.1"/>
    </source>
</evidence>
<feature type="compositionally biased region" description="Basic and acidic residues" evidence="1">
    <location>
        <begin position="230"/>
        <end position="243"/>
    </location>
</feature>
<reference evidence="2" key="1">
    <citation type="submission" date="2022-01" db="EMBL/GenBank/DDBJ databases">
        <authorList>
            <person name="King R."/>
        </authorList>
    </citation>
    <scope>NUCLEOTIDE SEQUENCE</scope>
</reference>
<dbReference type="AlphaFoldDB" id="A0A9P0DXR3"/>
<protein>
    <submittedName>
        <fullName evidence="2">Uncharacterized protein</fullName>
    </submittedName>
</protein>
<proteinExistence type="predicted"/>
<feature type="region of interest" description="Disordered" evidence="1">
    <location>
        <begin position="217"/>
        <end position="251"/>
    </location>
</feature>
<accession>A0A9P0DXR3</accession>
<dbReference type="OrthoDB" id="8190309at2759"/>
<evidence type="ECO:0000313" key="3">
    <source>
        <dbReference type="Proteomes" id="UP001153712"/>
    </source>
</evidence>
<gene>
    <name evidence="2" type="ORF">PHYEVI_LOCUS6076</name>
</gene>
<sequence length="646" mass="73703">MTRTELKVSRSLDPSTTKTLNVVSKDGSIAQLIVKRKDPTTPPPTDNNNYNINFFDTYGDEMQNYESKMFPQQDDSRNVREIDNKANWIPISSGYYQPSAVDMQTVALIRNLTNRNLISIRALKQLAQSSRLPIAPRPVNVQSEEIYMKPTNEIKRGKSLTSSIPVIEGVRVPDDPSDKKTWRNARVINNKLVPYEAGYKPPRAIALEELIYPISSDKKPANRQPLGPFSKEDNFKRPGEREASYGPFTVRDNDELDKLDAEESKSLLKFSSSEHSSYPSDLEHYIEEVNAKEAAKVYYNKRQYRSSKDGAQSFERRMLQYPVEISYPNSALYTSQTTKLSPVNFNDGVRTPVLQYAHPELGVQSAKVTTDDELKEYNKERNSYSYDTGRHSQYYNNLNTINYHRKDVLNYPYDTYYIETKNEPPFWIKLTEKIRDKVQNSFHRMHQFAKPVFDPLVEATQKISHNLGFGNRKYAQDRTGVVPVDASVVLPALGLVAGGAALGLGAAAVGHYFTPIELQRSYPNDIVLLIKDGENRGRIKRSLEDYRLQELQKDEEHFAENFELSSMDVWSDTPCAKKIFCEVLVQQHPDESILMEKKMQDLLLRVHPDIASQAAGHLEEVMEAVKFRNCAKFVCRTPIVISSKAA</sequence>
<evidence type="ECO:0000256" key="1">
    <source>
        <dbReference type="SAM" id="MobiDB-lite"/>
    </source>
</evidence>
<keyword evidence="3" id="KW-1185">Reference proteome</keyword>